<sequence>MGASSEPGPDKAEPVISSAEMFEVVVAAVKAALHDPPHKACVATVAELYGDCAELYTIAHDTVAIAADLILAGKQRFPTLLSEEKGILLKVFEEACIESNGSFMQWTQCAQTATEDLYNSNWSFNNIMQSMISKVKWARARPMNQ</sequence>
<dbReference type="GeneID" id="94344923"/>
<dbReference type="Proteomes" id="UP000294530">
    <property type="component" value="Unassembled WGS sequence"/>
</dbReference>
<dbReference type="EMBL" id="SHOA02000001">
    <property type="protein sequence ID" value="TDH70814.1"/>
    <property type="molecule type" value="Genomic_DNA"/>
</dbReference>
<dbReference type="OrthoDB" id="127600at2759"/>
<proteinExistence type="predicted"/>
<reference evidence="1 2" key="1">
    <citation type="journal article" date="2021" name="Genome Biol.">
        <title>AFLAP: assembly-free linkage analysis pipeline using k-mers from genome sequencing data.</title>
        <authorList>
            <person name="Fletcher K."/>
            <person name="Zhang L."/>
            <person name="Gil J."/>
            <person name="Han R."/>
            <person name="Cavanaugh K."/>
            <person name="Michelmore R."/>
        </authorList>
    </citation>
    <scope>NUCLEOTIDE SEQUENCE [LARGE SCALE GENOMIC DNA]</scope>
    <source>
        <strain evidence="1 2">SF5</strain>
    </source>
</reference>
<gene>
    <name evidence="1" type="ORF">CCR75_001147</name>
</gene>
<evidence type="ECO:0000313" key="1">
    <source>
        <dbReference type="EMBL" id="TDH70814.1"/>
    </source>
</evidence>
<protein>
    <submittedName>
        <fullName evidence="1">Uncharacterized protein</fullName>
    </submittedName>
</protein>
<keyword evidence="2" id="KW-1185">Reference proteome</keyword>
<evidence type="ECO:0000313" key="2">
    <source>
        <dbReference type="Proteomes" id="UP000294530"/>
    </source>
</evidence>
<organism evidence="1 2">
    <name type="scientific">Bremia lactucae</name>
    <name type="common">Lettuce downy mildew</name>
    <dbReference type="NCBI Taxonomy" id="4779"/>
    <lineage>
        <taxon>Eukaryota</taxon>
        <taxon>Sar</taxon>
        <taxon>Stramenopiles</taxon>
        <taxon>Oomycota</taxon>
        <taxon>Peronosporomycetes</taxon>
        <taxon>Peronosporales</taxon>
        <taxon>Peronosporaceae</taxon>
        <taxon>Bremia</taxon>
    </lineage>
</organism>
<dbReference type="AlphaFoldDB" id="A0A976IGI5"/>
<accession>A0A976IGI5</accession>
<dbReference type="KEGG" id="blac:94344923"/>
<dbReference type="RefSeq" id="XP_067820313.1">
    <property type="nucleotide sequence ID" value="XM_067959252.1"/>
</dbReference>
<name>A0A976IGI5_BRELC</name>
<comment type="caution">
    <text evidence="1">The sequence shown here is derived from an EMBL/GenBank/DDBJ whole genome shotgun (WGS) entry which is preliminary data.</text>
</comment>